<sequence length="245" mass="28023">MNPFITNPHTIKRPLQASTQEEDIKLIHDKRLETDFTSGRIEIIPSDGKWWAAKLTLKVKIAPAETIFNVDKEIITQNPEYHASSGFFSRHIFSHVAGYKLDKEDTESLLGGDTAEFARLTHIFIKRHAILDWFDTIFLQLEDSQFNATNNNINFTYFIYSLPTAGISKEEFIKSIQTELKWIPIRLGMGIEAPGLQTKIYSNGSDYFVNHTTLGRVPGGLYYLDLMNWDGQNQDFQLGHIKHTG</sequence>
<dbReference type="Proteomes" id="UP000286071">
    <property type="component" value="Unassembled WGS sequence"/>
</dbReference>
<evidence type="ECO:0000313" key="1">
    <source>
        <dbReference type="EMBL" id="RON09408.1"/>
    </source>
</evidence>
<dbReference type="RefSeq" id="WP_123425123.1">
    <property type="nucleotide sequence ID" value="NZ_MOBJ01000007.1"/>
</dbReference>
<name>A0A423H870_9PSED</name>
<proteinExistence type="predicted"/>
<reference evidence="1 2" key="1">
    <citation type="submission" date="2016-10" db="EMBL/GenBank/DDBJ databases">
        <title>Comparative genome analysis of multiple Pseudomonas spp. focuses on biocontrol and plant growth promoting traits.</title>
        <authorList>
            <person name="Tao X.-Y."/>
            <person name="Taylor C.G."/>
        </authorList>
    </citation>
    <scope>NUCLEOTIDE SEQUENCE [LARGE SCALE GENOMIC DNA]</scope>
    <source>
        <strain evidence="1 2">48H11</strain>
    </source>
</reference>
<comment type="caution">
    <text evidence="1">The sequence shown here is derived from an EMBL/GenBank/DDBJ whole genome shotgun (WGS) entry which is preliminary data.</text>
</comment>
<protein>
    <submittedName>
        <fullName evidence="1">Uncharacterized protein</fullName>
    </submittedName>
</protein>
<dbReference type="EMBL" id="MOBJ01000007">
    <property type="protein sequence ID" value="RON09408.1"/>
    <property type="molecule type" value="Genomic_DNA"/>
</dbReference>
<gene>
    <name evidence="1" type="ORF">BK659_10795</name>
</gene>
<accession>A0A423H870</accession>
<organism evidence="1 2">
    <name type="scientific">Pseudomonas brassicacearum</name>
    <dbReference type="NCBI Taxonomy" id="930166"/>
    <lineage>
        <taxon>Bacteria</taxon>
        <taxon>Pseudomonadati</taxon>
        <taxon>Pseudomonadota</taxon>
        <taxon>Gammaproteobacteria</taxon>
        <taxon>Pseudomonadales</taxon>
        <taxon>Pseudomonadaceae</taxon>
        <taxon>Pseudomonas</taxon>
    </lineage>
</organism>
<evidence type="ECO:0000313" key="2">
    <source>
        <dbReference type="Proteomes" id="UP000286071"/>
    </source>
</evidence>
<dbReference type="AlphaFoldDB" id="A0A423H870"/>